<accession>A0A1H6AM05</accession>
<sequence length="88" mass="9945">MDKVVLSLGMGMHSVGVLTRFLLEPDTRGFELDDLTVMTAMTRDEFTGTAEHMERFALPPMRKFSIRHIQLSRDGRLATSRYAALDDA</sequence>
<organism evidence="1 2">
    <name type="scientific">Thermomonospora echinospora</name>
    <dbReference type="NCBI Taxonomy" id="1992"/>
    <lineage>
        <taxon>Bacteria</taxon>
        <taxon>Bacillati</taxon>
        <taxon>Actinomycetota</taxon>
        <taxon>Actinomycetes</taxon>
        <taxon>Streptosporangiales</taxon>
        <taxon>Thermomonosporaceae</taxon>
        <taxon>Thermomonospora</taxon>
    </lineage>
</organism>
<dbReference type="RefSeq" id="WP_200827248.1">
    <property type="nucleotide sequence ID" value="NZ_FNVO01000005.1"/>
</dbReference>
<keyword evidence="2" id="KW-1185">Reference proteome</keyword>
<protein>
    <submittedName>
        <fullName evidence="1">Uncharacterized protein</fullName>
    </submittedName>
</protein>
<evidence type="ECO:0000313" key="2">
    <source>
        <dbReference type="Proteomes" id="UP000236723"/>
    </source>
</evidence>
<evidence type="ECO:0000313" key="1">
    <source>
        <dbReference type="EMBL" id="SEG48796.1"/>
    </source>
</evidence>
<dbReference type="AlphaFoldDB" id="A0A1H6AM05"/>
<reference evidence="2" key="1">
    <citation type="submission" date="2016-10" db="EMBL/GenBank/DDBJ databases">
        <authorList>
            <person name="Varghese N."/>
            <person name="Submissions S."/>
        </authorList>
    </citation>
    <scope>NUCLEOTIDE SEQUENCE [LARGE SCALE GENOMIC DNA]</scope>
    <source>
        <strain evidence="2">DSM 43163</strain>
    </source>
</reference>
<dbReference type="Proteomes" id="UP000236723">
    <property type="component" value="Unassembled WGS sequence"/>
</dbReference>
<proteinExistence type="predicted"/>
<name>A0A1H6AM05_9ACTN</name>
<dbReference type="EMBL" id="FNVO01000005">
    <property type="protein sequence ID" value="SEG48796.1"/>
    <property type="molecule type" value="Genomic_DNA"/>
</dbReference>
<gene>
    <name evidence="1" type="ORF">SAMN04489712_105497</name>
</gene>